<feature type="transmembrane region" description="Helical" evidence="5">
    <location>
        <begin position="283"/>
        <end position="307"/>
    </location>
</feature>
<evidence type="ECO:0000256" key="5">
    <source>
        <dbReference type="SAM" id="Phobius"/>
    </source>
</evidence>
<dbReference type="GO" id="GO:0005886">
    <property type="term" value="C:plasma membrane"/>
    <property type="evidence" value="ECO:0007669"/>
    <property type="project" value="TreeGrafter"/>
</dbReference>
<feature type="transmembrane region" description="Helical" evidence="5">
    <location>
        <begin position="247"/>
        <end position="271"/>
    </location>
</feature>
<feature type="transmembrane region" description="Helical" evidence="5">
    <location>
        <begin position="157"/>
        <end position="177"/>
    </location>
</feature>
<dbReference type="PANTHER" id="PTHR23508:SF10">
    <property type="entry name" value="CARBOXYLIC ACID TRANSPORTER PROTEIN HOMOLOG"/>
    <property type="match status" value="1"/>
</dbReference>
<comment type="subcellular location">
    <subcellularLocation>
        <location evidence="1">Membrane</location>
        <topology evidence="1">Multi-pass membrane protein</topology>
    </subcellularLocation>
</comment>
<keyword evidence="7" id="KW-0614">Plasmid</keyword>
<feature type="transmembrane region" description="Helical" evidence="5">
    <location>
        <begin position="343"/>
        <end position="365"/>
    </location>
</feature>
<feature type="transmembrane region" description="Helical" evidence="5">
    <location>
        <begin position="405"/>
        <end position="426"/>
    </location>
</feature>
<dbReference type="PANTHER" id="PTHR23508">
    <property type="entry name" value="CARBOXYLIC ACID TRANSPORTER PROTEIN HOMOLOG"/>
    <property type="match status" value="1"/>
</dbReference>
<dbReference type="SUPFAM" id="SSF103473">
    <property type="entry name" value="MFS general substrate transporter"/>
    <property type="match status" value="1"/>
</dbReference>
<dbReference type="AlphaFoldDB" id="A0A375IPS1"/>
<reference evidence="7 8" key="1">
    <citation type="submission" date="2018-01" db="EMBL/GenBank/DDBJ databases">
        <authorList>
            <person name="Gaut B.S."/>
            <person name="Morton B.R."/>
            <person name="Clegg M.T."/>
            <person name="Duvall M.R."/>
        </authorList>
    </citation>
    <scope>NUCLEOTIDE SEQUENCE [LARGE SCALE GENOMIC DNA]</scope>
    <source>
        <strain evidence="7">Cupriavidus taiwanensis LMG 19425</strain>
        <plasmid evidence="8">Plasmid ii</plasmid>
    </source>
</reference>
<evidence type="ECO:0000313" key="8">
    <source>
        <dbReference type="Proteomes" id="UP000255505"/>
    </source>
</evidence>
<dbReference type="PROSITE" id="PS50850">
    <property type="entry name" value="MFS"/>
    <property type="match status" value="1"/>
</dbReference>
<evidence type="ECO:0000256" key="1">
    <source>
        <dbReference type="ARBA" id="ARBA00004141"/>
    </source>
</evidence>
<feature type="transmembrane region" description="Helical" evidence="5">
    <location>
        <begin position="120"/>
        <end position="145"/>
    </location>
</feature>
<dbReference type="InterPro" id="IPR011701">
    <property type="entry name" value="MFS"/>
</dbReference>
<keyword evidence="2 5" id="KW-0812">Transmembrane</keyword>
<feature type="transmembrane region" description="Helical" evidence="5">
    <location>
        <begin position="319"/>
        <end position="337"/>
    </location>
</feature>
<protein>
    <submittedName>
        <fullName evidence="7">Sugar phosphate permease</fullName>
    </submittedName>
</protein>
<dbReference type="InterPro" id="IPR020846">
    <property type="entry name" value="MFS_dom"/>
</dbReference>
<accession>A0A375IPS1</accession>
<proteinExistence type="predicted"/>
<dbReference type="Proteomes" id="UP000255505">
    <property type="component" value="Plasmid II"/>
</dbReference>
<dbReference type="InterPro" id="IPR036259">
    <property type="entry name" value="MFS_trans_sf"/>
</dbReference>
<feature type="domain" description="Major facilitator superfamily (MFS) profile" evidence="6">
    <location>
        <begin position="28"/>
        <end position="431"/>
    </location>
</feature>
<evidence type="ECO:0000256" key="4">
    <source>
        <dbReference type="ARBA" id="ARBA00023136"/>
    </source>
</evidence>
<geneLocation type="plasmid" evidence="7">
    <name>II</name>
</geneLocation>
<organism evidence="7 8">
    <name type="scientific">Cupriavidus taiwanensis</name>
    <dbReference type="NCBI Taxonomy" id="164546"/>
    <lineage>
        <taxon>Bacteria</taxon>
        <taxon>Pseudomonadati</taxon>
        <taxon>Pseudomonadota</taxon>
        <taxon>Betaproteobacteria</taxon>
        <taxon>Burkholderiales</taxon>
        <taxon>Burkholderiaceae</taxon>
        <taxon>Cupriavidus</taxon>
    </lineage>
</organism>
<keyword evidence="4 5" id="KW-0472">Membrane</keyword>
<evidence type="ECO:0000256" key="2">
    <source>
        <dbReference type="ARBA" id="ARBA00022692"/>
    </source>
</evidence>
<feature type="transmembrane region" description="Helical" evidence="5">
    <location>
        <begin position="183"/>
        <end position="202"/>
    </location>
</feature>
<sequence>MGQTFTETAGAVGYHAISKARSTFYAWVVFALIFALLMSDYMSRQVLNAVFPHLKLEWGLTDGQLGSLSGIVALMVGLLTLPFSLLADRWGRVKSLAIMALLWSASTLACGLAANYGHMLAARFFVGVGEAACGSVGLAVILSAFPASMRATLTGAFTSGGMFGAVLGMALGGVVATHFGWRAAFVAMALFGLVVVLFYALIVTEGRLARRTHAGAMAAIANTRAAGRDSLPLPATLRAVFGAPSLVFAYLGSGLQLFTVFAIVAWMPSYLNRYYSMAPDKSALAAAVLLIVSGVGMTLCGILTDWISRKAPGRKVKLAYIYCLLSCVLLMAALRLAPGNAQLLLISGGVLVAAGTWGPAGAMVANLARPAIHSTALATLTLANNLLGAAPAPFLTGVLADHIGLLGALQVVPLVSLAAATLFILAGRKYQRDLALAEQQNEVERAAERAST</sequence>
<keyword evidence="3 5" id="KW-1133">Transmembrane helix</keyword>
<dbReference type="Pfam" id="PF07690">
    <property type="entry name" value="MFS_1"/>
    <property type="match status" value="1"/>
</dbReference>
<gene>
    <name evidence="7" type="ORF">CT19425_MP70268</name>
</gene>
<dbReference type="EMBL" id="LT991977">
    <property type="protein sequence ID" value="SPK76108.1"/>
    <property type="molecule type" value="Genomic_DNA"/>
</dbReference>
<dbReference type="Gene3D" id="1.20.1250.20">
    <property type="entry name" value="MFS general substrate transporter like domains"/>
    <property type="match status" value="2"/>
</dbReference>
<name>A0A375IPS1_9BURK</name>
<dbReference type="GO" id="GO:0046943">
    <property type="term" value="F:carboxylic acid transmembrane transporter activity"/>
    <property type="evidence" value="ECO:0007669"/>
    <property type="project" value="TreeGrafter"/>
</dbReference>
<feature type="transmembrane region" description="Helical" evidence="5">
    <location>
        <begin position="95"/>
        <end position="114"/>
    </location>
</feature>
<feature type="transmembrane region" description="Helical" evidence="5">
    <location>
        <begin position="377"/>
        <end position="399"/>
    </location>
</feature>
<feature type="transmembrane region" description="Helical" evidence="5">
    <location>
        <begin position="63"/>
        <end position="83"/>
    </location>
</feature>
<evidence type="ECO:0000313" key="7">
    <source>
        <dbReference type="EMBL" id="SPK76108.1"/>
    </source>
</evidence>
<evidence type="ECO:0000259" key="6">
    <source>
        <dbReference type="PROSITE" id="PS50850"/>
    </source>
</evidence>
<feature type="transmembrane region" description="Helical" evidence="5">
    <location>
        <begin position="24"/>
        <end position="43"/>
    </location>
</feature>
<dbReference type="RefSeq" id="WP_115665685.1">
    <property type="nucleotide sequence ID" value="NZ_LT991977.1"/>
</dbReference>
<evidence type="ECO:0000256" key="3">
    <source>
        <dbReference type="ARBA" id="ARBA00022989"/>
    </source>
</evidence>